<evidence type="ECO:0000256" key="1">
    <source>
        <dbReference type="ARBA" id="ARBA00022801"/>
    </source>
</evidence>
<dbReference type="EMBL" id="CP066167">
    <property type="protein sequence ID" value="QQD18998.1"/>
    <property type="molecule type" value="Genomic_DNA"/>
</dbReference>
<dbReference type="Pfam" id="PF12697">
    <property type="entry name" value="Abhydrolase_6"/>
    <property type="match status" value="1"/>
</dbReference>
<reference evidence="4 5" key="1">
    <citation type="submission" date="2020-12" db="EMBL/GenBank/DDBJ databases">
        <authorList>
            <person name="Shan Y."/>
        </authorList>
    </citation>
    <scope>NUCLEOTIDE SEQUENCE [LARGE SCALE GENOMIC DNA]</scope>
    <source>
        <strain evidence="5">csc3.9</strain>
    </source>
</reference>
<keyword evidence="5" id="KW-1185">Reference proteome</keyword>
<evidence type="ECO:0000259" key="3">
    <source>
        <dbReference type="Pfam" id="PF12697"/>
    </source>
</evidence>
<dbReference type="InterPro" id="IPR050261">
    <property type="entry name" value="FrsA_esterase"/>
</dbReference>
<dbReference type="AlphaFoldDB" id="A0A7T4UR96"/>
<dbReference type="PANTHER" id="PTHR22946">
    <property type="entry name" value="DIENELACTONE HYDROLASE DOMAIN-CONTAINING PROTEIN-RELATED"/>
    <property type="match status" value="1"/>
</dbReference>
<dbReference type="RefSeq" id="WP_198570483.1">
    <property type="nucleotide sequence ID" value="NZ_CP066167.1"/>
</dbReference>
<accession>A0A7T4UR96</accession>
<dbReference type="InterPro" id="IPR029058">
    <property type="entry name" value="AB_hydrolase_fold"/>
</dbReference>
<comment type="similarity">
    <text evidence="2">Belongs to the AB hydrolase superfamily. FUS2 hydrolase family.</text>
</comment>
<organism evidence="4 5">
    <name type="scientific">Spongiibacter nanhainus</name>
    <dbReference type="NCBI Taxonomy" id="2794344"/>
    <lineage>
        <taxon>Bacteria</taxon>
        <taxon>Pseudomonadati</taxon>
        <taxon>Pseudomonadota</taxon>
        <taxon>Gammaproteobacteria</taxon>
        <taxon>Cellvibrionales</taxon>
        <taxon>Spongiibacteraceae</taxon>
        <taxon>Spongiibacter</taxon>
    </lineage>
</organism>
<dbReference type="Proteomes" id="UP000596063">
    <property type="component" value="Chromosome"/>
</dbReference>
<feature type="domain" description="AB hydrolase-1" evidence="3">
    <location>
        <begin position="38"/>
        <end position="275"/>
    </location>
</feature>
<dbReference type="InterPro" id="IPR000073">
    <property type="entry name" value="AB_hydrolase_1"/>
</dbReference>
<evidence type="ECO:0000313" key="5">
    <source>
        <dbReference type="Proteomes" id="UP000596063"/>
    </source>
</evidence>
<evidence type="ECO:0000256" key="2">
    <source>
        <dbReference type="ARBA" id="ARBA00038115"/>
    </source>
</evidence>
<evidence type="ECO:0000313" key="4">
    <source>
        <dbReference type="EMBL" id="QQD18998.1"/>
    </source>
</evidence>
<dbReference type="Gene3D" id="3.40.50.1820">
    <property type="entry name" value="alpha/beta hydrolase"/>
    <property type="match status" value="1"/>
</dbReference>
<protein>
    <submittedName>
        <fullName evidence="4">Alpha/beta fold hydrolase</fullName>
    </submittedName>
</protein>
<name>A0A7T4UR96_9GAMM</name>
<dbReference type="SUPFAM" id="SSF53474">
    <property type="entry name" value="alpha/beta-Hydrolases"/>
    <property type="match status" value="1"/>
</dbReference>
<dbReference type="KEGG" id="snan:I6N98_03825"/>
<dbReference type="GO" id="GO:0052689">
    <property type="term" value="F:carboxylic ester hydrolase activity"/>
    <property type="evidence" value="ECO:0007669"/>
    <property type="project" value="UniProtKB-ARBA"/>
</dbReference>
<proteinExistence type="inferred from homology"/>
<sequence length="303" mass="33684">MAKDTAGYSSQLSDFQSHGETCRGTLLRPDNPGPNPIVILAHGFAAERSFQLPEIARHFVEHGFAAYYFDYRCFGDSDGTPRHWVDPKRHQQDWRNAIAHVGKLDGIDPTRIVLWGSSFSGGHVLQLASEDVPVAAVMAQVPHINGIATARNIPLKNLLRMTVSGLADTIGSIVGYQHYSPVVGRPGDYATMSSEECWDGWFSIVPEHSQWQNKVLSRVFLKLPLFSPNHHASRIKVPTLIIAGKHDSITPAQSAKKMAEDIPQGEYHELPCNHFQVYTGKFLEQVLAIQLDFLDKHTGRDIA</sequence>
<keyword evidence="1 4" id="KW-0378">Hydrolase</keyword>
<gene>
    <name evidence="4" type="ORF">I6N98_03825</name>
</gene>
<dbReference type="PANTHER" id="PTHR22946:SF9">
    <property type="entry name" value="POLYKETIDE TRANSFERASE AF380"/>
    <property type="match status" value="1"/>
</dbReference>